<evidence type="ECO:0000256" key="1">
    <source>
        <dbReference type="SAM" id="Phobius"/>
    </source>
</evidence>
<evidence type="ECO:0000313" key="2">
    <source>
        <dbReference type="Proteomes" id="UP000050640"/>
    </source>
</evidence>
<name>A0A0R3RH92_9BILA</name>
<reference evidence="3" key="1">
    <citation type="submission" date="2017-02" db="UniProtKB">
        <authorList>
            <consortium name="WormBaseParasite"/>
        </authorList>
    </citation>
    <scope>IDENTIFICATION</scope>
</reference>
<protein>
    <submittedName>
        <fullName evidence="3">Transmembrane 9 superfamily member</fullName>
    </submittedName>
</protein>
<organism evidence="2 3">
    <name type="scientific">Elaeophora elaphi</name>
    <dbReference type="NCBI Taxonomy" id="1147741"/>
    <lineage>
        <taxon>Eukaryota</taxon>
        <taxon>Metazoa</taxon>
        <taxon>Ecdysozoa</taxon>
        <taxon>Nematoda</taxon>
        <taxon>Chromadorea</taxon>
        <taxon>Rhabditida</taxon>
        <taxon>Spirurina</taxon>
        <taxon>Spiruromorpha</taxon>
        <taxon>Filarioidea</taxon>
        <taxon>Onchocercidae</taxon>
        <taxon>Elaeophora</taxon>
    </lineage>
</organism>
<feature type="transmembrane region" description="Helical" evidence="1">
    <location>
        <begin position="12"/>
        <end position="32"/>
    </location>
</feature>
<dbReference type="WBParaSite" id="EEL_0000080501-mRNA-1">
    <property type="protein sequence ID" value="EEL_0000080501-mRNA-1"/>
    <property type="gene ID" value="EEL_0000080501"/>
</dbReference>
<keyword evidence="1" id="KW-1133">Transmembrane helix</keyword>
<keyword evidence="1" id="KW-0812">Transmembrane</keyword>
<evidence type="ECO:0000313" key="3">
    <source>
        <dbReference type="WBParaSite" id="EEL_0000080501-mRNA-1"/>
    </source>
</evidence>
<keyword evidence="2" id="KW-1185">Reference proteome</keyword>
<proteinExistence type="predicted"/>
<accession>A0A0R3RH92</accession>
<dbReference type="AlphaFoldDB" id="A0A0R3RH92"/>
<dbReference type="Proteomes" id="UP000050640">
    <property type="component" value="Unplaced"/>
</dbReference>
<sequence length="92" mass="10855">MTQQNQATINLFITFYVLLFTVLMAATDAYIFGNGKFGTVDYIRFRRPDDIWEPPFRTVLCNNYPIRIQADADPEEVCRSFMNQMKQINYDQ</sequence>
<keyword evidence="1" id="KW-0472">Membrane</keyword>